<dbReference type="EMBL" id="JBHTIH010000004">
    <property type="protein sequence ID" value="MFD0739742.1"/>
    <property type="molecule type" value="Genomic_DNA"/>
</dbReference>
<sequence length="106" mass="12408">MATQKNPRNIDPTTENNYWKNQYNSESYYEPGRKFEDYEGAYRTGYEGYGRYGDRGFDQAENELKSEYEKFKGNSELAWDRAKNAVKAAWHRAERAMPGDADNDGR</sequence>
<comment type="caution">
    <text evidence="1">The sequence shown here is derived from an EMBL/GenBank/DDBJ whole genome shotgun (WGS) entry which is preliminary data.</text>
</comment>
<accession>A0ABW2YTD8</accession>
<dbReference type="Proteomes" id="UP001597090">
    <property type="component" value="Unassembled WGS sequence"/>
</dbReference>
<evidence type="ECO:0000313" key="2">
    <source>
        <dbReference type="Proteomes" id="UP001597090"/>
    </source>
</evidence>
<gene>
    <name evidence="1" type="ORF">ACFQZQ_10665</name>
</gene>
<keyword evidence="2" id="KW-1185">Reference proteome</keyword>
<reference evidence="2" key="1">
    <citation type="journal article" date="2019" name="Int. J. Syst. Evol. Microbiol.">
        <title>The Global Catalogue of Microorganisms (GCM) 10K type strain sequencing project: providing services to taxonomists for standard genome sequencing and annotation.</title>
        <authorList>
            <consortium name="The Broad Institute Genomics Platform"/>
            <consortium name="The Broad Institute Genome Sequencing Center for Infectious Disease"/>
            <person name="Wu L."/>
            <person name="Ma J."/>
        </authorList>
    </citation>
    <scope>NUCLEOTIDE SEQUENCE [LARGE SCALE GENOMIC DNA]</scope>
    <source>
        <strain evidence="2">CCUG 55491</strain>
    </source>
</reference>
<dbReference type="RefSeq" id="WP_386812772.1">
    <property type="nucleotide sequence ID" value="NZ_JBHTIH010000004.1"/>
</dbReference>
<organism evidence="1 2">
    <name type="scientific">Lysobacter koreensis</name>
    <dbReference type="NCBI Taxonomy" id="266122"/>
    <lineage>
        <taxon>Bacteria</taxon>
        <taxon>Pseudomonadati</taxon>
        <taxon>Pseudomonadota</taxon>
        <taxon>Gammaproteobacteria</taxon>
        <taxon>Lysobacterales</taxon>
        <taxon>Lysobacteraceae</taxon>
        <taxon>Lysobacter</taxon>
    </lineage>
</organism>
<protein>
    <submittedName>
        <fullName evidence="1">Uncharacterized protein</fullName>
    </submittedName>
</protein>
<evidence type="ECO:0000313" key="1">
    <source>
        <dbReference type="EMBL" id="MFD0739742.1"/>
    </source>
</evidence>
<proteinExistence type="predicted"/>
<name>A0ABW2YTD8_9GAMM</name>